<accession>A0AB37Z5N4</accession>
<dbReference type="InterPro" id="IPR038086">
    <property type="entry name" value="DUF2789_sf"/>
</dbReference>
<dbReference type="RefSeq" id="WP_090250004.1">
    <property type="nucleotide sequence ID" value="NZ_FMTL01000001.1"/>
</dbReference>
<evidence type="ECO:0000313" key="1">
    <source>
        <dbReference type="EMBL" id="SCW47480.1"/>
    </source>
</evidence>
<dbReference type="Gene3D" id="1.10.10.1130">
    <property type="entry name" value="Uncharacterised protein PF10982, DUF2789"/>
    <property type="match status" value="1"/>
</dbReference>
<gene>
    <name evidence="1" type="ORF">SAMN05216370_1485</name>
</gene>
<proteinExistence type="predicted"/>
<dbReference type="Proteomes" id="UP000242418">
    <property type="component" value="Unassembled WGS sequence"/>
</dbReference>
<sequence length="77" mass="8919">MQANVQELETLFQQLGLEHDQISIDLFIKRHSPLPEDCRLADAPFWDPAQADFLRQQFLADAEWAEVVDQLNLLLRG</sequence>
<name>A0AB37Z5N4_9PSED</name>
<dbReference type="AlphaFoldDB" id="A0AB37Z5N4"/>
<evidence type="ECO:0000313" key="2">
    <source>
        <dbReference type="Proteomes" id="UP000242418"/>
    </source>
</evidence>
<dbReference type="Pfam" id="PF10982">
    <property type="entry name" value="DUF2789"/>
    <property type="match status" value="1"/>
</dbReference>
<reference evidence="1 2" key="1">
    <citation type="submission" date="2016-10" db="EMBL/GenBank/DDBJ databases">
        <authorList>
            <person name="Varghese N."/>
            <person name="Submissions S."/>
        </authorList>
    </citation>
    <scope>NUCLEOTIDE SEQUENCE [LARGE SCALE GENOMIC DNA]</scope>
    <source>
        <strain evidence="1 2">DSM 17833</strain>
    </source>
</reference>
<dbReference type="InterPro" id="IPR021250">
    <property type="entry name" value="DUF2789"/>
</dbReference>
<evidence type="ECO:0008006" key="3">
    <source>
        <dbReference type="Google" id="ProtNLM"/>
    </source>
</evidence>
<organism evidence="1 2">
    <name type="scientific">Pseudomonas peli</name>
    <dbReference type="NCBI Taxonomy" id="592361"/>
    <lineage>
        <taxon>Bacteria</taxon>
        <taxon>Pseudomonadati</taxon>
        <taxon>Pseudomonadota</taxon>
        <taxon>Gammaproteobacteria</taxon>
        <taxon>Pseudomonadales</taxon>
        <taxon>Pseudomonadaceae</taxon>
        <taxon>Pseudomonas</taxon>
    </lineage>
</organism>
<keyword evidence="2" id="KW-1185">Reference proteome</keyword>
<comment type="caution">
    <text evidence="1">The sequence shown here is derived from an EMBL/GenBank/DDBJ whole genome shotgun (WGS) entry which is preliminary data.</text>
</comment>
<dbReference type="EMBL" id="FMTL01000001">
    <property type="protein sequence ID" value="SCW47480.1"/>
    <property type="molecule type" value="Genomic_DNA"/>
</dbReference>
<protein>
    <recommendedName>
        <fullName evidence="3">DUF2789 domain-containing protein</fullName>
    </recommendedName>
</protein>